<accession>A0A1Y2SL91</accession>
<comment type="similarity">
    <text evidence="1 10">Belongs to the sigma-54 factor family.</text>
</comment>
<dbReference type="FunFam" id="1.10.10.60:FF:000045">
    <property type="entry name" value="RNA polymerase sigma-54 factor"/>
    <property type="match status" value="1"/>
</dbReference>
<evidence type="ECO:0000256" key="4">
    <source>
        <dbReference type="ARBA" id="ARBA00022679"/>
    </source>
</evidence>
<keyword evidence="14" id="KW-1185">Reference proteome</keyword>
<evidence type="ECO:0000256" key="3">
    <source>
        <dbReference type="ARBA" id="ARBA00022478"/>
    </source>
</evidence>
<dbReference type="PANTHER" id="PTHR32248">
    <property type="entry name" value="RNA POLYMERASE SIGMA-54 FACTOR"/>
    <property type="match status" value="1"/>
</dbReference>
<dbReference type="Gene3D" id="1.10.10.1330">
    <property type="entry name" value="RNA polymerase sigma-54 factor, core-binding domain"/>
    <property type="match status" value="1"/>
</dbReference>
<evidence type="ECO:0000256" key="6">
    <source>
        <dbReference type="ARBA" id="ARBA00023015"/>
    </source>
</evidence>
<dbReference type="Pfam" id="PF04963">
    <property type="entry name" value="Sigma54_CBD"/>
    <property type="match status" value="1"/>
</dbReference>
<dbReference type="InterPro" id="IPR007046">
    <property type="entry name" value="RNA_pol_sigma_54_core-bd"/>
</dbReference>
<dbReference type="Pfam" id="PF04552">
    <property type="entry name" value="Sigma54_DBD"/>
    <property type="match status" value="1"/>
</dbReference>
<dbReference type="RefSeq" id="WP_086113233.1">
    <property type="nucleotide sequence ID" value="NZ_CAWNHF010000113.1"/>
</dbReference>
<dbReference type="GO" id="GO:0006352">
    <property type="term" value="P:DNA-templated transcription initiation"/>
    <property type="evidence" value="ECO:0007669"/>
    <property type="project" value="InterPro"/>
</dbReference>
<dbReference type="Gene3D" id="1.10.10.60">
    <property type="entry name" value="Homeodomain-like"/>
    <property type="match status" value="1"/>
</dbReference>
<evidence type="ECO:0000259" key="11">
    <source>
        <dbReference type="Pfam" id="PF04552"/>
    </source>
</evidence>
<gene>
    <name evidence="13" type="ORF">Xbed_02501</name>
</gene>
<comment type="caution">
    <text evidence="13">The sequence shown here is derived from an EMBL/GenBank/DDBJ whole genome shotgun (WGS) entry which is preliminary data.</text>
</comment>
<dbReference type="NCBIfam" id="TIGR02395">
    <property type="entry name" value="rpoN_sigma"/>
    <property type="match status" value="1"/>
</dbReference>
<dbReference type="NCBIfam" id="NF004595">
    <property type="entry name" value="PRK05932.1-2"/>
    <property type="match status" value="1"/>
</dbReference>
<dbReference type="PROSITE" id="PS00717">
    <property type="entry name" value="SIGMA54_1"/>
    <property type="match status" value="1"/>
</dbReference>
<keyword evidence="4 10" id="KW-0808">Transferase</keyword>
<evidence type="ECO:0000256" key="7">
    <source>
        <dbReference type="ARBA" id="ARBA00023082"/>
    </source>
</evidence>
<dbReference type="AlphaFoldDB" id="A0A1Y2SL91"/>
<keyword evidence="8 10" id="KW-0238">DNA-binding</keyword>
<dbReference type="InterPro" id="IPR000394">
    <property type="entry name" value="RNA_pol_sigma_54"/>
</dbReference>
<keyword evidence="7 10" id="KW-0731">Sigma factor</keyword>
<dbReference type="Pfam" id="PF00309">
    <property type="entry name" value="Sigma54_AID"/>
    <property type="match status" value="1"/>
</dbReference>
<dbReference type="Proteomes" id="UP000194204">
    <property type="component" value="Unassembled WGS sequence"/>
</dbReference>
<dbReference type="FunFam" id="1.10.10.1330:FF:000001">
    <property type="entry name" value="RNA polymerase sigma-54 factor"/>
    <property type="match status" value="1"/>
</dbReference>
<proteinExistence type="inferred from homology"/>
<dbReference type="PRINTS" id="PR00045">
    <property type="entry name" value="SIGMA54FCT"/>
</dbReference>
<dbReference type="InterPro" id="IPR007634">
    <property type="entry name" value="RNA_pol_sigma_54_DNA-bd"/>
</dbReference>
<dbReference type="GO" id="GO:0000428">
    <property type="term" value="C:DNA-directed RNA polymerase complex"/>
    <property type="evidence" value="ECO:0007669"/>
    <property type="project" value="UniProtKB-KW"/>
</dbReference>
<dbReference type="GO" id="GO:0000976">
    <property type="term" value="F:transcription cis-regulatory region binding"/>
    <property type="evidence" value="ECO:0007669"/>
    <property type="project" value="UniProtKB-ARBA"/>
</dbReference>
<evidence type="ECO:0000256" key="8">
    <source>
        <dbReference type="ARBA" id="ARBA00023125"/>
    </source>
</evidence>
<reference evidence="13 14" key="1">
    <citation type="submission" date="2017-01" db="EMBL/GenBank/DDBJ databases">
        <title>Deconstructing symbiosis and pathogenesis requirements using a combined genomic-metabolomic approach.</title>
        <authorList>
            <person name="Tobias N.J."/>
            <person name="Wolff H."/>
            <person name="Djahanschiri B."/>
            <person name="Ebersberger I."/>
            <person name="Bode H.B."/>
        </authorList>
    </citation>
    <scope>NUCLEOTIDE SEQUENCE [LARGE SCALE GENOMIC DNA]</scope>
    <source>
        <strain evidence="13 14">DSM 4764</strain>
    </source>
</reference>
<dbReference type="EMBL" id="MUBK01000020">
    <property type="protein sequence ID" value="OTA19283.1"/>
    <property type="molecule type" value="Genomic_DNA"/>
</dbReference>
<keyword evidence="3 10" id="KW-0240">DNA-directed RNA polymerase</keyword>
<keyword evidence="9 10" id="KW-0804">Transcription</keyword>
<dbReference type="GO" id="GO:0016779">
    <property type="term" value="F:nucleotidyltransferase activity"/>
    <property type="evidence" value="ECO:0007669"/>
    <property type="project" value="UniProtKB-KW"/>
</dbReference>
<dbReference type="OrthoDB" id="9814402at2"/>
<comment type="function">
    <text evidence="10">Sigma factors are initiation factors that promote the attachment of RNA polymerase to specific initiation sites and are then released.</text>
</comment>
<evidence type="ECO:0000313" key="14">
    <source>
        <dbReference type="Proteomes" id="UP000194204"/>
    </source>
</evidence>
<sequence>MKQSLQLRLSQQLAMTPQLQQAIRLLQLSTLDLQQEIQQALETNPLLEQDDLHQEVDIQEMDSQQMDHQQMESQELHASDVETAAMDTREALEQNNMPEDLPLDTHWDEIYTAGALSGTSGDYGIDDSPVYQGETTETLQDYLMWQAGLTPFTETDSAIATSIIDAIDDTGYLTVSTEEILASIGMDEDQLTLEEVETVLKRIQHFDPIGVAARDLRECLLIQLSMLPSETAHLNDARLVVSKYLELLGNRDFRNLLRRSKLKESSLKGAIDIIQSLEPKPGLIVNTGESEYVIPDVLVQKENENWQVRLNTDSIPRLRINQHYAALGQQAHNESDSLFIRNNLQEAKWLIKSLESRNETLLKVASCIVERQQDFFEQGEEHMKPLVLADIAYQVDMHESTISRVTTQKYLYSPRGIFELKYFFSSHVNTDSGGEASSTAIRALVKKLVAAENPAKPLSDSKLTSILAEQGIQVARRTVAKYRESLSIPPSNQRKELV</sequence>
<evidence type="ECO:0000256" key="2">
    <source>
        <dbReference type="ARBA" id="ARBA00019942"/>
    </source>
</evidence>
<evidence type="ECO:0000256" key="1">
    <source>
        <dbReference type="ARBA" id="ARBA00008798"/>
    </source>
</evidence>
<dbReference type="STRING" id="40578.Xbed_02501"/>
<dbReference type="PROSITE" id="PS50044">
    <property type="entry name" value="SIGMA54_3"/>
    <property type="match status" value="1"/>
</dbReference>
<evidence type="ECO:0000256" key="5">
    <source>
        <dbReference type="ARBA" id="ARBA00022695"/>
    </source>
</evidence>
<keyword evidence="6 10" id="KW-0805">Transcription regulation</keyword>
<dbReference type="InterPro" id="IPR038709">
    <property type="entry name" value="RpoN_core-bd_sf"/>
</dbReference>
<dbReference type="PROSITE" id="PS00718">
    <property type="entry name" value="SIGMA54_2"/>
    <property type="match status" value="1"/>
</dbReference>
<keyword evidence="5 10" id="KW-0548">Nucleotidyltransferase</keyword>
<evidence type="ECO:0000259" key="12">
    <source>
        <dbReference type="Pfam" id="PF04963"/>
    </source>
</evidence>
<feature type="domain" description="RNA polymerase sigma factor 54 DNA-binding" evidence="11">
    <location>
        <begin position="339"/>
        <end position="495"/>
    </location>
</feature>
<dbReference type="NCBIfam" id="NF004597">
    <property type="entry name" value="PRK05932.1-4"/>
    <property type="match status" value="1"/>
</dbReference>
<dbReference type="GO" id="GO:0016987">
    <property type="term" value="F:sigma factor activity"/>
    <property type="evidence" value="ECO:0007669"/>
    <property type="project" value="UniProtKB-KW"/>
</dbReference>
<feature type="domain" description="RNA polymerase sigma factor 54 core-binding" evidence="12">
    <location>
        <begin position="135"/>
        <end position="324"/>
    </location>
</feature>
<dbReference type="GO" id="GO:0032993">
    <property type="term" value="C:protein-DNA complex"/>
    <property type="evidence" value="ECO:0007669"/>
    <property type="project" value="UniProtKB-ARBA"/>
</dbReference>
<evidence type="ECO:0000256" key="9">
    <source>
        <dbReference type="ARBA" id="ARBA00023163"/>
    </source>
</evidence>
<dbReference type="PANTHER" id="PTHR32248:SF4">
    <property type="entry name" value="RNA POLYMERASE SIGMA-54 FACTOR"/>
    <property type="match status" value="1"/>
</dbReference>
<protein>
    <recommendedName>
        <fullName evidence="2 10">RNA polymerase sigma-54 factor</fullName>
    </recommendedName>
</protein>
<dbReference type="PIRSF" id="PIRSF000774">
    <property type="entry name" value="RpoN"/>
    <property type="match status" value="1"/>
</dbReference>
<organism evidence="13 14">
    <name type="scientific">Xenorhabdus beddingii</name>
    <dbReference type="NCBI Taxonomy" id="40578"/>
    <lineage>
        <taxon>Bacteria</taxon>
        <taxon>Pseudomonadati</taxon>
        <taxon>Pseudomonadota</taxon>
        <taxon>Gammaproteobacteria</taxon>
        <taxon>Enterobacterales</taxon>
        <taxon>Morganellaceae</taxon>
        <taxon>Xenorhabdus</taxon>
    </lineage>
</organism>
<evidence type="ECO:0000256" key="10">
    <source>
        <dbReference type="PIRNR" id="PIRNR000774"/>
    </source>
</evidence>
<dbReference type="NCBIfam" id="NF009118">
    <property type="entry name" value="PRK12469.1"/>
    <property type="match status" value="1"/>
</dbReference>
<dbReference type="GO" id="GO:0001216">
    <property type="term" value="F:DNA-binding transcription activator activity"/>
    <property type="evidence" value="ECO:0007669"/>
    <property type="project" value="InterPro"/>
</dbReference>
<evidence type="ECO:0000313" key="13">
    <source>
        <dbReference type="EMBL" id="OTA19283.1"/>
    </source>
</evidence>
<name>A0A1Y2SL91_9GAMM</name>